<gene>
    <name evidence="4" type="ORF">Ae201684_003327</name>
</gene>
<dbReference type="PROSITE" id="PS50297">
    <property type="entry name" value="ANK_REP_REGION"/>
    <property type="match status" value="2"/>
</dbReference>
<comment type="caution">
    <text evidence="4">The sequence shown here is derived from an EMBL/GenBank/DDBJ whole genome shotgun (WGS) entry which is preliminary data.</text>
</comment>
<feature type="repeat" description="ANK" evidence="3">
    <location>
        <begin position="275"/>
        <end position="308"/>
    </location>
</feature>
<keyword evidence="5" id="KW-1185">Reference proteome</keyword>
<keyword evidence="2 3" id="KW-0040">ANK repeat</keyword>
<dbReference type="AlphaFoldDB" id="A0A6G0XMG0"/>
<dbReference type="SMART" id="SM00248">
    <property type="entry name" value="ANK"/>
    <property type="match status" value="9"/>
</dbReference>
<dbReference type="PANTHER" id="PTHR24171">
    <property type="entry name" value="ANKYRIN REPEAT DOMAIN-CONTAINING PROTEIN 39-RELATED"/>
    <property type="match status" value="1"/>
</dbReference>
<name>A0A6G0XMG0_9STRA</name>
<keyword evidence="1" id="KW-0677">Repeat</keyword>
<sequence>MAEKRSFSIDDFDDALYKVVVERNEAVVKKFLTSIDVQNETLRPALTSSFLEAACRDAAILRHFLDVNFDVNATDEDGDTALMFAARGEDTYVYDDVVNEEDTAGESEPPLMDPPPFTESLHNVEQLLAHGGVDINMANNAGETALIQAMMIGGQPEIVQRLLDAKCDVTLADQKGYTALHYAAVRGQLDNVRMLLQADNIDIHAKTKDGDSVIYLACTSGNTSVVDEILKWNPDINAANNDNQTPLMTAAIFSSIEIVAKLISCGADVTIRDAFGMTALHHAVYCGAKLEVVQCLVDAKSDVNNATDDEMKNTILHDAITGTTVQVAEYLINQGAAVNALNSENKTPAMLAKQVDRDDMIEMLVQHGAELAP</sequence>
<evidence type="ECO:0000256" key="1">
    <source>
        <dbReference type="ARBA" id="ARBA00022737"/>
    </source>
</evidence>
<dbReference type="VEuPathDB" id="FungiDB:AeMF1_017644"/>
<dbReference type="PRINTS" id="PR01415">
    <property type="entry name" value="ANKYRIN"/>
</dbReference>
<dbReference type="Gene3D" id="1.25.40.20">
    <property type="entry name" value="Ankyrin repeat-containing domain"/>
    <property type="match status" value="3"/>
</dbReference>
<feature type="repeat" description="ANK" evidence="3">
    <location>
        <begin position="242"/>
        <end position="274"/>
    </location>
</feature>
<dbReference type="Proteomes" id="UP000481153">
    <property type="component" value="Unassembled WGS sequence"/>
</dbReference>
<dbReference type="InterPro" id="IPR002110">
    <property type="entry name" value="Ankyrin_rpt"/>
</dbReference>
<dbReference type="InterPro" id="IPR036770">
    <property type="entry name" value="Ankyrin_rpt-contain_sf"/>
</dbReference>
<protein>
    <submittedName>
        <fullName evidence="4">Uncharacterized protein</fullName>
    </submittedName>
</protein>
<feature type="repeat" description="ANK" evidence="3">
    <location>
        <begin position="311"/>
        <end position="343"/>
    </location>
</feature>
<organism evidence="4 5">
    <name type="scientific">Aphanomyces euteiches</name>
    <dbReference type="NCBI Taxonomy" id="100861"/>
    <lineage>
        <taxon>Eukaryota</taxon>
        <taxon>Sar</taxon>
        <taxon>Stramenopiles</taxon>
        <taxon>Oomycota</taxon>
        <taxon>Saprolegniomycetes</taxon>
        <taxon>Saprolegniales</taxon>
        <taxon>Verrucalvaceae</taxon>
        <taxon>Aphanomyces</taxon>
    </lineage>
</organism>
<evidence type="ECO:0000256" key="2">
    <source>
        <dbReference type="ARBA" id="ARBA00023043"/>
    </source>
</evidence>
<evidence type="ECO:0000313" key="4">
    <source>
        <dbReference type="EMBL" id="KAF0741652.1"/>
    </source>
</evidence>
<feature type="repeat" description="ANK" evidence="3">
    <location>
        <begin position="209"/>
        <end position="241"/>
    </location>
</feature>
<dbReference type="Pfam" id="PF12796">
    <property type="entry name" value="Ank_2"/>
    <property type="match status" value="2"/>
</dbReference>
<evidence type="ECO:0000313" key="5">
    <source>
        <dbReference type="Proteomes" id="UP000481153"/>
    </source>
</evidence>
<dbReference type="SUPFAM" id="SSF48403">
    <property type="entry name" value="Ankyrin repeat"/>
    <property type="match status" value="2"/>
</dbReference>
<accession>A0A6G0XMG0</accession>
<proteinExistence type="predicted"/>
<dbReference type="Pfam" id="PF00023">
    <property type="entry name" value="Ank"/>
    <property type="match status" value="1"/>
</dbReference>
<feature type="repeat" description="ANK" evidence="3">
    <location>
        <begin position="175"/>
        <end position="208"/>
    </location>
</feature>
<evidence type="ECO:0000256" key="3">
    <source>
        <dbReference type="PROSITE-ProRule" id="PRU00023"/>
    </source>
</evidence>
<dbReference type="PROSITE" id="PS50088">
    <property type="entry name" value="ANK_REPEAT"/>
    <property type="match status" value="5"/>
</dbReference>
<reference evidence="4 5" key="1">
    <citation type="submission" date="2019-07" db="EMBL/GenBank/DDBJ databases">
        <title>Genomics analysis of Aphanomyces spp. identifies a new class of oomycete effector associated with host adaptation.</title>
        <authorList>
            <person name="Gaulin E."/>
        </authorList>
    </citation>
    <scope>NUCLEOTIDE SEQUENCE [LARGE SCALE GENOMIC DNA]</scope>
    <source>
        <strain evidence="4 5">ATCC 201684</strain>
    </source>
</reference>
<dbReference type="EMBL" id="VJMJ01000036">
    <property type="protein sequence ID" value="KAF0741652.1"/>
    <property type="molecule type" value="Genomic_DNA"/>
</dbReference>